<dbReference type="Proteomes" id="UP000266723">
    <property type="component" value="Unassembled WGS sequence"/>
</dbReference>
<evidence type="ECO:0000259" key="5">
    <source>
        <dbReference type="Pfam" id="PF02902"/>
    </source>
</evidence>
<evidence type="ECO:0000256" key="2">
    <source>
        <dbReference type="ARBA" id="ARBA00022670"/>
    </source>
</evidence>
<dbReference type="Pfam" id="PF02902">
    <property type="entry name" value="Peptidase_C48"/>
    <property type="match status" value="1"/>
</dbReference>
<dbReference type="SUPFAM" id="SSF54001">
    <property type="entry name" value="Cysteine proteinases"/>
    <property type="match status" value="1"/>
</dbReference>
<organism evidence="6 7">
    <name type="scientific">Brassica cretica</name>
    <name type="common">Mustard</name>
    <dbReference type="NCBI Taxonomy" id="69181"/>
    <lineage>
        <taxon>Eukaryota</taxon>
        <taxon>Viridiplantae</taxon>
        <taxon>Streptophyta</taxon>
        <taxon>Embryophyta</taxon>
        <taxon>Tracheophyta</taxon>
        <taxon>Spermatophyta</taxon>
        <taxon>Magnoliopsida</taxon>
        <taxon>eudicotyledons</taxon>
        <taxon>Gunneridae</taxon>
        <taxon>Pentapetalae</taxon>
        <taxon>rosids</taxon>
        <taxon>malvids</taxon>
        <taxon>Brassicales</taxon>
        <taxon>Brassicaceae</taxon>
        <taxon>Brassiceae</taxon>
        <taxon>Brassica</taxon>
    </lineage>
</organism>
<keyword evidence="7" id="KW-1185">Reference proteome</keyword>
<comment type="caution">
    <text evidence="6">The sequence shown here is derived from an EMBL/GenBank/DDBJ whole genome shotgun (WGS) entry which is preliminary data.</text>
</comment>
<reference evidence="6 7" key="1">
    <citation type="journal article" date="2020" name="BMC Genomics">
        <title>Intraspecific diversification of the crop wild relative Brassica cretica Lam. using demographic model selection.</title>
        <authorList>
            <person name="Kioukis A."/>
            <person name="Michalopoulou V.A."/>
            <person name="Briers L."/>
            <person name="Pirintsos S."/>
            <person name="Studholme D.J."/>
            <person name="Pavlidis P."/>
            <person name="Sarris P.F."/>
        </authorList>
    </citation>
    <scope>NUCLEOTIDE SEQUENCE [LARGE SCALE GENOMIC DNA]</scope>
    <source>
        <strain evidence="7">cv. PFS-1207/04</strain>
    </source>
</reference>
<comment type="similarity">
    <text evidence="1">Belongs to the peptidase C48 family.</text>
</comment>
<dbReference type="InterPro" id="IPR003653">
    <property type="entry name" value="Peptidase_C48_C"/>
</dbReference>
<gene>
    <name evidence="6" type="ORF">DY000_02009523</name>
</gene>
<dbReference type="InterPro" id="IPR038765">
    <property type="entry name" value="Papain-like_cys_pep_sf"/>
</dbReference>
<evidence type="ECO:0000313" key="7">
    <source>
        <dbReference type="Proteomes" id="UP000266723"/>
    </source>
</evidence>
<proteinExistence type="inferred from homology"/>
<protein>
    <recommendedName>
        <fullName evidence="5">Ubiquitin-like protease family profile domain-containing protein</fullName>
    </recommendedName>
</protein>
<evidence type="ECO:0000256" key="1">
    <source>
        <dbReference type="ARBA" id="ARBA00005234"/>
    </source>
</evidence>
<evidence type="ECO:0000313" key="6">
    <source>
        <dbReference type="EMBL" id="KAF3549729.1"/>
    </source>
</evidence>
<keyword evidence="3" id="KW-0378">Hydrolase</keyword>
<accession>A0ABQ7CCD0</accession>
<evidence type="ECO:0000256" key="4">
    <source>
        <dbReference type="SAM" id="MobiDB-lite"/>
    </source>
</evidence>
<name>A0ABQ7CCD0_BRACR</name>
<dbReference type="EMBL" id="QGKV02000832">
    <property type="protein sequence ID" value="KAF3549729.1"/>
    <property type="molecule type" value="Genomic_DNA"/>
</dbReference>
<sequence>MRESSKSKTKAKKAKNVLVSAHDIDPRSIAFLVIDTIKPQFDLMDSNIKLACSRVDAIEGHVVGQVESLLIAFKNEMITCVKEMVSALCLELHWMGDKPVGGKEEKNSAIWSFSRRAVDENLTPTKNYHVGSGYVCVEPLSETCAQSAQRENRTRQNAFQQSLDAHKRLSQYLMDEPSFSLGLTQDEQVQGEVNIMAPEVDPGEPMSENNVDDNIEEEQVSRKSKRQKTVPSSLVDDYQCGPHILSQIVDILIRVLCSDILHQLPPEGPRSADFLDTKFVAGIIKTYPKFLKSKKKEPFVFPRVLRDIFPTKYAAKVHPTWYYFPFNIAKKHWIGICFDAGSGIVIVLDCDTSKYKHASLEKYITPIVQMLPYVARYACQPIGPDPVIQCYDVGRPKSVAQIKNPADSGLMAVLLMATHAMYGIELCNNINNDILEKEGKCAAILAYEFKEHL</sequence>
<feature type="domain" description="Ubiquitin-like protease family profile" evidence="5">
    <location>
        <begin position="243"/>
        <end position="425"/>
    </location>
</feature>
<evidence type="ECO:0000256" key="3">
    <source>
        <dbReference type="ARBA" id="ARBA00022801"/>
    </source>
</evidence>
<keyword evidence="2" id="KW-0645">Protease</keyword>
<feature type="region of interest" description="Disordered" evidence="4">
    <location>
        <begin position="198"/>
        <end position="228"/>
    </location>
</feature>